<evidence type="ECO:0000256" key="5">
    <source>
        <dbReference type="ARBA" id="ARBA00048539"/>
    </source>
</evidence>
<evidence type="ECO:0000256" key="2">
    <source>
        <dbReference type="ARBA" id="ARBA00022694"/>
    </source>
</evidence>
<dbReference type="GO" id="GO:0005524">
    <property type="term" value="F:ATP binding"/>
    <property type="evidence" value="ECO:0007669"/>
    <property type="project" value="UniProtKB-UniRule"/>
</dbReference>
<organism evidence="8 9">
    <name type="scientific">Aurantiacibacter gangjinensis</name>
    <dbReference type="NCBI Taxonomy" id="502682"/>
    <lineage>
        <taxon>Bacteria</taxon>
        <taxon>Pseudomonadati</taxon>
        <taxon>Pseudomonadota</taxon>
        <taxon>Alphaproteobacteria</taxon>
        <taxon>Sphingomonadales</taxon>
        <taxon>Erythrobacteraceae</taxon>
        <taxon>Aurantiacibacter</taxon>
    </lineage>
</organism>
<name>A0A0G9MKH7_9SPHN</name>
<evidence type="ECO:0000313" key="9">
    <source>
        <dbReference type="Proteomes" id="UP000053070"/>
    </source>
</evidence>
<feature type="binding site" evidence="6">
    <location>
        <begin position="15"/>
        <end position="20"/>
    </location>
    <ligand>
        <name>ATP</name>
        <dbReference type="ChEBI" id="CHEBI:30616"/>
    </ligand>
</feature>
<dbReference type="InterPro" id="IPR012795">
    <property type="entry name" value="tRNA_Ile_lys_synt_N"/>
</dbReference>
<dbReference type="GO" id="GO:0005737">
    <property type="term" value="C:cytoplasm"/>
    <property type="evidence" value="ECO:0007669"/>
    <property type="project" value="UniProtKB-SubCell"/>
</dbReference>
<dbReference type="PANTHER" id="PTHR43033:SF5">
    <property type="entry name" value="TRNA(ILE)-LYSIDINE SYNTHETASE"/>
    <property type="match status" value="1"/>
</dbReference>
<dbReference type="HAMAP" id="MF_01161">
    <property type="entry name" value="tRNA_Ile_lys_synt"/>
    <property type="match status" value="1"/>
</dbReference>
<evidence type="ECO:0000256" key="4">
    <source>
        <dbReference type="ARBA" id="ARBA00022840"/>
    </source>
</evidence>
<dbReference type="NCBIfam" id="TIGR02432">
    <property type="entry name" value="lysidine_TilS_N"/>
    <property type="match status" value="1"/>
</dbReference>
<keyword evidence="3 6" id="KW-0547">Nucleotide-binding</keyword>
<dbReference type="SUPFAM" id="SSF52402">
    <property type="entry name" value="Adenine nucleotide alpha hydrolases-like"/>
    <property type="match status" value="1"/>
</dbReference>
<keyword evidence="9" id="KW-1185">Reference proteome</keyword>
<dbReference type="InterPro" id="IPR011063">
    <property type="entry name" value="TilS/TtcA_N"/>
</dbReference>
<dbReference type="Pfam" id="PF01171">
    <property type="entry name" value="ATP_bind_3"/>
    <property type="match status" value="1"/>
</dbReference>
<comment type="domain">
    <text evidence="6">The N-terminal region contains the highly conserved SGGXDS motif, predicted to be a P-loop motif involved in ATP binding.</text>
</comment>
<evidence type="ECO:0000256" key="3">
    <source>
        <dbReference type="ARBA" id="ARBA00022741"/>
    </source>
</evidence>
<dbReference type="GO" id="GO:0032267">
    <property type="term" value="F:tRNA(Ile)-lysidine synthase activity"/>
    <property type="evidence" value="ECO:0007669"/>
    <property type="project" value="UniProtKB-EC"/>
</dbReference>
<keyword evidence="2 6" id="KW-0819">tRNA processing</keyword>
<comment type="subcellular location">
    <subcellularLocation>
        <location evidence="6">Cytoplasm</location>
    </subcellularLocation>
</comment>
<dbReference type="GO" id="GO:0006400">
    <property type="term" value="P:tRNA modification"/>
    <property type="evidence" value="ECO:0007669"/>
    <property type="project" value="UniProtKB-UniRule"/>
</dbReference>
<proteinExistence type="inferred from homology"/>
<comment type="function">
    <text evidence="6">Ligates lysine onto the cytidine present at position 34 of the AUA codon-specific tRNA(Ile) that contains the anticodon CAU, in an ATP-dependent manner. Cytidine is converted to lysidine, thus changing the amino acid specificity of the tRNA from methionine to isoleucine.</text>
</comment>
<comment type="similarity">
    <text evidence="6">Belongs to the tRNA(Ile)-lysidine synthase family.</text>
</comment>
<dbReference type="AlphaFoldDB" id="A0A0G9MKH7"/>
<dbReference type="InterPro" id="IPR012094">
    <property type="entry name" value="tRNA_Ile_lys_synt"/>
</dbReference>
<comment type="catalytic activity">
    <reaction evidence="5 6">
        <text>cytidine(34) in tRNA(Ile2) + L-lysine + ATP = lysidine(34) in tRNA(Ile2) + AMP + diphosphate + H(+)</text>
        <dbReference type="Rhea" id="RHEA:43744"/>
        <dbReference type="Rhea" id="RHEA-COMP:10625"/>
        <dbReference type="Rhea" id="RHEA-COMP:10670"/>
        <dbReference type="ChEBI" id="CHEBI:15378"/>
        <dbReference type="ChEBI" id="CHEBI:30616"/>
        <dbReference type="ChEBI" id="CHEBI:32551"/>
        <dbReference type="ChEBI" id="CHEBI:33019"/>
        <dbReference type="ChEBI" id="CHEBI:82748"/>
        <dbReference type="ChEBI" id="CHEBI:83665"/>
        <dbReference type="ChEBI" id="CHEBI:456215"/>
        <dbReference type="EC" id="6.3.4.19"/>
    </reaction>
</comment>
<protein>
    <recommendedName>
        <fullName evidence="6">tRNA(Ile)-lysidine synthase</fullName>
        <ecNumber evidence="6">6.3.4.19</ecNumber>
    </recommendedName>
    <alternativeName>
        <fullName evidence="6">tRNA(Ile)-2-lysyl-cytidine synthase</fullName>
    </alternativeName>
    <alternativeName>
        <fullName evidence="6">tRNA(Ile)-lysidine synthetase</fullName>
    </alternativeName>
</protein>
<evidence type="ECO:0000256" key="6">
    <source>
        <dbReference type="HAMAP-Rule" id="MF_01161"/>
    </source>
</evidence>
<dbReference type="STRING" id="502682.BMF35_b0132"/>
<dbReference type="Proteomes" id="UP000053070">
    <property type="component" value="Unassembled WGS sequence"/>
</dbReference>
<evidence type="ECO:0000313" key="8">
    <source>
        <dbReference type="EMBL" id="KLE31190.1"/>
    </source>
</evidence>
<keyword evidence="4 6" id="KW-0067">ATP-binding</keyword>
<reference evidence="8 9" key="1">
    <citation type="submission" date="2015-04" db="EMBL/GenBank/DDBJ databases">
        <title>The draft genome sequence of Erythrobacr gangjinensis K7-2.</title>
        <authorList>
            <person name="Zhuang L."/>
            <person name="Liu Y."/>
            <person name="Shao Z."/>
        </authorList>
    </citation>
    <scope>NUCLEOTIDE SEQUENCE [LARGE SCALE GENOMIC DNA]</scope>
    <source>
        <strain evidence="8 9">K7-2</strain>
    </source>
</reference>
<dbReference type="EC" id="6.3.4.19" evidence="6"/>
<dbReference type="CDD" id="cd01992">
    <property type="entry name" value="TilS_N"/>
    <property type="match status" value="1"/>
</dbReference>
<accession>A0A0G9MKH7</accession>
<comment type="caution">
    <text evidence="8">The sequence shown here is derived from an EMBL/GenBank/DDBJ whole genome shotgun (WGS) entry which is preliminary data.</text>
</comment>
<evidence type="ECO:0000256" key="1">
    <source>
        <dbReference type="ARBA" id="ARBA00022598"/>
    </source>
</evidence>
<dbReference type="PATRIC" id="fig|502682.8.peg.2518"/>
<gene>
    <name evidence="6" type="primary">tilS</name>
    <name evidence="8" type="ORF">AAW01_12345</name>
</gene>
<dbReference type="PANTHER" id="PTHR43033">
    <property type="entry name" value="TRNA(ILE)-LYSIDINE SYNTHASE-RELATED"/>
    <property type="match status" value="1"/>
</dbReference>
<sequence>MPDWHPATSLGLAVSGGPDSMAMLLLCHEFFEPIEVATVNHGLRPESDAECELVQSVCAARDIPCTVLRVHVAEGNLQGEARKARYAALTQWAQQRRLGAIATAHHVDDQAETLLMRLNRGSGLSGLAGIRRRTRLDDGKTWLVRPVLDFRRDDLRAVVDEAGLPFVDDPSNTNIQFERVQIRRALAKADWLDPVMMARSTEYLEKADRSLRGMSRAVWDAHALVREDVIIFPDSDWTEIVANQLLFAAQRFQAELALGEASAFIERLLRDGANKANVAGLLIEKRGSEWHVSPEPPRRSR</sequence>
<keyword evidence="1 6" id="KW-0436">Ligase</keyword>
<dbReference type="Gene3D" id="3.40.50.620">
    <property type="entry name" value="HUPs"/>
    <property type="match status" value="1"/>
</dbReference>
<feature type="domain" description="tRNA(Ile)-lysidine/2-thiocytidine synthase N-terminal" evidence="7">
    <location>
        <begin position="11"/>
        <end position="184"/>
    </location>
</feature>
<keyword evidence="6" id="KW-0963">Cytoplasm</keyword>
<dbReference type="InterPro" id="IPR014729">
    <property type="entry name" value="Rossmann-like_a/b/a_fold"/>
</dbReference>
<evidence type="ECO:0000259" key="7">
    <source>
        <dbReference type="Pfam" id="PF01171"/>
    </source>
</evidence>
<dbReference type="EMBL" id="LBHC01000003">
    <property type="protein sequence ID" value="KLE31190.1"/>
    <property type="molecule type" value="Genomic_DNA"/>
</dbReference>